<dbReference type="CDD" id="cd02440">
    <property type="entry name" value="AdoMet_MTases"/>
    <property type="match status" value="1"/>
</dbReference>
<dbReference type="Proteomes" id="UP001497482">
    <property type="component" value="Chromosome 6"/>
</dbReference>
<evidence type="ECO:0000313" key="2">
    <source>
        <dbReference type="EMBL" id="CAL1608445.1"/>
    </source>
</evidence>
<feature type="domain" description="Methyltransferase type 11" evidence="1">
    <location>
        <begin position="51"/>
        <end position="148"/>
    </location>
</feature>
<dbReference type="InterPro" id="IPR013216">
    <property type="entry name" value="Methyltransf_11"/>
</dbReference>
<name>A0AAV2M508_KNICA</name>
<dbReference type="GO" id="GO:0008757">
    <property type="term" value="F:S-adenosylmethionine-dependent methyltransferase activity"/>
    <property type="evidence" value="ECO:0007669"/>
    <property type="project" value="InterPro"/>
</dbReference>
<dbReference type="InterPro" id="IPR052356">
    <property type="entry name" value="Thiol_S-MT"/>
</dbReference>
<dbReference type="EMBL" id="OZ035828">
    <property type="protein sequence ID" value="CAL1608445.1"/>
    <property type="molecule type" value="Genomic_DNA"/>
</dbReference>
<organism evidence="2 3">
    <name type="scientific">Knipowitschia caucasica</name>
    <name type="common">Caucasian dwarf goby</name>
    <name type="synonym">Pomatoschistus caucasicus</name>
    <dbReference type="NCBI Taxonomy" id="637954"/>
    <lineage>
        <taxon>Eukaryota</taxon>
        <taxon>Metazoa</taxon>
        <taxon>Chordata</taxon>
        <taxon>Craniata</taxon>
        <taxon>Vertebrata</taxon>
        <taxon>Euteleostomi</taxon>
        <taxon>Actinopterygii</taxon>
        <taxon>Neopterygii</taxon>
        <taxon>Teleostei</taxon>
        <taxon>Neoteleostei</taxon>
        <taxon>Acanthomorphata</taxon>
        <taxon>Gobiaria</taxon>
        <taxon>Gobiiformes</taxon>
        <taxon>Gobioidei</taxon>
        <taxon>Gobiidae</taxon>
        <taxon>Gobiinae</taxon>
        <taxon>Knipowitschia</taxon>
    </lineage>
</organism>
<dbReference type="PANTHER" id="PTHR45036">
    <property type="entry name" value="METHYLTRANSFERASE LIKE 7B"/>
    <property type="match status" value="1"/>
</dbReference>
<gene>
    <name evidence="2" type="ORF">KC01_LOCUS35377</name>
</gene>
<accession>A0AAV2M508</accession>
<dbReference type="Gene3D" id="3.40.50.150">
    <property type="entry name" value="Vaccinia Virus protein VP39"/>
    <property type="match status" value="1"/>
</dbReference>
<dbReference type="AlphaFoldDB" id="A0AAV2M508"/>
<dbReference type="PANTHER" id="PTHR45036:SF1">
    <property type="entry name" value="METHYLTRANSFERASE LIKE 7A"/>
    <property type="match status" value="1"/>
</dbReference>
<proteinExistence type="predicted"/>
<keyword evidence="3" id="KW-1185">Reference proteome</keyword>
<dbReference type="InterPro" id="IPR029063">
    <property type="entry name" value="SAM-dependent_MTases_sf"/>
</dbReference>
<evidence type="ECO:0000313" key="3">
    <source>
        <dbReference type="Proteomes" id="UP001497482"/>
    </source>
</evidence>
<reference evidence="2 3" key="1">
    <citation type="submission" date="2024-04" db="EMBL/GenBank/DDBJ databases">
        <authorList>
            <person name="Waldvogel A.-M."/>
            <person name="Schoenle A."/>
        </authorList>
    </citation>
    <scope>NUCLEOTIDE SEQUENCE [LARGE SCALE GENOMIC DNA]</scope>
</reference>
<evidence type="ECO:0000259" key="1">
    <source>
        <dbReference type="Pfam" id="PF08241"/>
    </source>
</evidence>
<protein>
    <recommendedName>
        <fullName evidence="1">Methyltransferase type 11 domain-containing protein</fullName>
    </recommendedName>
</protein>
<dbReference type="Pfam" id="PF08241">
    <property type="entry name" value="Methyltransf_11"/>
    <property type="match status" value="1"/>
</dbReference>
<dbReference type="SUPFAM" id="SSF53335">
    <property type="entry name" value="S-adenosyl-L-methionine-dependent methyltransferases"/>
    <property type="match status" value="1"/>
</dbReference>
<sequence>MDSLRGMKQKLFALLSYTSTFIYNDKMHEFKRELFRDLPRFQSDDGPLRLLEIGCGSGANFQYYPGGCVVVCSDPNAHFEEYLRRSMEESAHLSYGPVLVESAERLGPVQDASVDVVVSTLVLCSVRDVRKVLLEVRRVLRPGGALFFLEHVVSSQGSWLYWLQVLVDPLWSRLGDGCHVTRDTGTELQSAGFSHLQLKNLSEPKLSAVIRPHIMGFCIK</sequence>